<evidence type="ECO:0000313" key="2">
    <source>
        <dbReference type="Proteomes" id="UP001303046"/>
    </source>
</evidence>
<dbReference type="Proteomes" id="UP001303046">
    <property type="component" value="Unassembled WGS sequence"/>
</dbReference>
<accession>A0ABR1CZB7</accession>
<proteinExistence type="predicted"/>
<dbReference type="EMBL" id="JAVFWL010000003">
    <property type="protein sequence ID" value="KAK6743277.1"/>
    <property type="molecule type" value="Genomic_DNA"/>
</dbReference>
<sequence length="139" mass="15903">MASPCLHAHTCSLDTLDTTNGQMQTSIRLKTAIPKLEMNELKLGRTQSSQRSLLYPIFLFSGSKITLSWLNSPLHRSQVGRLIENRLREIRSITKPLHSEDVTVEIRNISTSRPESEAYATTRISNKRRRRIWACGQRV</sequence>
<reference evidence="1 2" key="1">
    <citation type="submission" date="2023-08" db="EMBL/GenBank/DDBJ databases">
        <title>A Necator americanus chromosomal reference genome.</title>
        <authorList>
            <person name="Ilik V."/>
            <person name="Petrzelkova K.J."/>
            <person name="Pardy F."/>
            <person name="Fuh T."/>
            <person name="Niatou-Singa F.S."/>
            <person name="Gouil Q."/>
            <person name="Baker L."/>
            <person name="Ritchie M.E."/>
            <person name="Jex A.R."/>
            <person name="Gazzola D."/>
            <person name="Li H."/>
            <person name="Toshio Fujiwara R."/>
            <person name="Zhan B."/>
            <person name="Aroian R.V."/>
            <person name="Pafco B."/>
            <person name="Schwarz E.M."/>
        </authorList>
    </citation>
    <scope>NUCLEOTIDE SEQUENCE [LARGE SCALE GENOMIC DNA]</scope>
    <source>
        <strain evidence="1 2">Aroian</strain>
        <tissue evidence="1">Whole animal</tissue>
    </source>
</reference>
<keyword evidence="2" id="KW-1185">Reference proteome</keyword>
<organism evidence="1 2">
    <name type="scientific">Necator americanus</name>
    <name type="common">Human hookworm</name>
    <dbReference type="NCBI Taxonomy" id="51031"/>
    <lineage>
        <taxon>Eukaryota</taxon>
        <taxon>Metazoa</taxon>
        <taxon>Ecdysozoa</taxon>
        <taxon>Nematoda</taxon>
        <taxon>Chromadorea</taxon>
        <taxon>Rhabditida</taxon>
        <taxon>Rhabditina</taxon>
        <taxon>Rhabditomorpha</taxon>
        <taxon>Strongyloidea</taxon>
        <taxon>Ancylostomatidae</taxon>
        <taxon>Bunostominae</taxon>
        <taxon>Necator</taxon>
    </lineage>
</organism>
<comment type="caution">
    <text evidence="1">The sequence shown here is derived from an EMBL/GenBank/DDBJ whole genome shotgun (WGS) entry which is preliminary data.</text>
</comment>
<evidence type="ECO:0000313" key="1">
    <source>
        <dbReference type="EMBL" id="KAK6743277.1"/>
    </source>
</evidence>
<gene>
    <name evidence="1" type="primary">Necator_chrIII.g11265</name>
    <name evidence="1" type="ORF">RB195_010500</name>
</gene>
<name>A0ABR1CZB7_NECAM</name>
<protein>
    <submittedName>
        <fullName evidence="1">Uncharacterized protein</fullName>
    </submittedName>
</protein>